<evidence type="ECO:0000256" key="2">
    <source>
        <dbReference type="ARBA" id="ARBA00022741"/>
    </source>
</evidence>
<dbReference type="SMART" id="SM00490">
    <property type="entry name" value="HELICc"/>
    <property type="match status" value="1"/>
</dbReference>
<comment type="catalytic activity">
    <reaction evidence="7">
        <text>ATP + H2O = ADP + phosphate + H(+)</text>
        <dbReference type="Rhea" id="RHEA:13065"/>
        <dbReference type="ChEBI" id="CHEBI:15377"/>
        <dbReference type="ChEBI" id="CHEBI:15378"/>
        <dbReference type="ChEBI" id="CHEBI:30616"/>
        <dbReference type="ChEBI" id="CHEBI:43474"/>
        <dbReference type="ChEBI" id="CHEBI:456216"/>
        <dbReference type="EC" id="3.6.4.13"/>
    </reaction>
</comment>
<dbReference type="InterPro" id="IPR011545">
    <property type="entry name" value="DEAD/DEAH_box_helicase_dom"/>
</dbReference>
<dbReference type="InterPro" id="IPR027417">
    <property type="entry name" value="P-loop_NTPase"/>
</dbReference>
<dbReference type="InterPro" id="IPR044742">
    <property type="entry name" value="DEAD/DEAH_RhlB"/>
</dbReference>
<protein>
    <recommendedName>
        <fullName evidence="1">RNA helicase</fullName>
        <ecNumber evidence="1">3.6.4.13</ecNumber>
    </recommendedName>
</protein>
<evidence type="ECO:0000313" key="13">
    <source>
        <dbReference type="Proteomes" id="UP001479436"/>
    </source>
</evidence>
<dbReference type="Pfam" id="PF00271">
    <property type="entry name" value="Helicase_C"/>
    <property type="match status" value="1"/>
</dbReference>
<keyword evidence="5" id="KW-0067">ATP-binding</keyword>
<dbReference type="SUPFAM" id="SSF52540">
    <property type="entry name" value="P-loop containing nucleoside triphosphate hydrolases"/>
    <property type="match status" value="1"/>
</dbReference>
<accession>A0ABR2WQJ0</accession>
<dbReference type="PROSITE" id="PS51192">
    <property type="entry name" value="HELICASE_ATP_BIND_1"/>
    <property type="match status" value="1"/>
</dbReference>
<keyword evidence="6" id="KW-0694">RNA-binding</keyword>
<dbReference type="InterPro" id="IPR050079">
    <property type="entry name" value="DEAD_box_RNA_helicase"/>
</dbReference>
<evidence type="ECO:0000256" key="8">
    <source>
        <dbReference type="PROSITE-ProRule" id="PRU00552"/>
    </source>
</evidence>
<reference evidence="12 13" key="1">
    <citation type="submission" date="2023-04" db="EMBL/GenBank/DDBJ databases">
        <title>Genome of Basidiobolus ranarum AG-B5.</title>
        <authorList>
            <person name="Stajich J.E."/>
            <person name="Carter-House D."/>
            <person name="Gryganskyi A."/>
        </authorList>
    </citation>
    <scope>NUCLEOTIDE SEQUENCE [LARGE SCALE GENOMIC DNA]</scope>
    <source>
        <strain evidence="12 13">AG-B5</strain>
    </source>
</reference>
<organism evidence="12 13">
    <name type="scientific">Basidiobolus ranarum</name>
    <dbReference type="NCBI Taxonomy" id="34480"/>
    <lineage>
        <taxon>Eukaryota</taxon>
        <taxon>Fungi</taxon>
        <taxon>Fungi incertae sedis</taxon>
        <taxon>Zoopagomycota</taxon>
        <taxon>Entomophthoromycotina</taxon>
        <taxon>Basidiobolomycetes</taxon>
        <taxon>Basidiobolales</taxon>
        <taxon>Basidiobolaceae</taxon>
        <taxon>Basidiobolus</taxon>
    </lineage>
</organism>
<dbReference type="PROSITE" id="PS51194">
    <property type="entry name" value="HELICASE_CTER"/>
    <property type="match status" value="1"/>
</dbReference>
<proteinExistence type="predicted"/>
<dbReference type="SMART" id="SM00487">
    <property type="entry name" value="DEXDc"/>
    <property type="match status" value="1"/>
</dbReference>
<keyword evidence="2" id="KW-0547">Nucleotide-binding</keyword>
<evidence type="ECO:0000256" key="7">
    <source>
        <dbReference type="ARBA" id="ARBA00047984"/>
    </source>
</evidence>
<dbReference type="InterPro" id="IPR001650">
    <property type="entry name" value="Helicase_C-like"/>
</dbReference>
<evidence type="ECO:0000256" key="3">
    <source>
        <dbReference type="ARBA" id="ARBA00022801"/>
    </source>
</evidence>
<dbReference type="Pfam" id="PF00270">
    <property type="entry name" value="DEAD"/>
    <property type="match status" value="1"/>
</dbReference>
<feature type="domain" description="DEAD-box RNA helicase Q" evidence="11">
    <location>
        <begin position="29"/>
        <end position="58"/>
    </location>
</feature>
<keyword evidence="3" id="KW-0378">Hydrolase</keyword>
<feature type="domain" description="Helicase ATP-binding" evidence="9">
    <location>
        <begin position="61"/>
        <end position="267"/>
    </location>
</feature>
<feature type="short sequence motif" description="Q motif" evidence="8">
    <location>
        <begin position="29"/>
        <end position="58"/>
    </location>
</feature>
<dbReference type="EMBL" id="JASJQH010000556">
    <property type="protein sequence ID" value="KAK9763790.1"/>
    <property type="molecule type" value="Genomic_DNA"/>
</dbReference>
<dbReference type="Proteomes" id="UP001479436">
    <property type="component" value="Unassembled WGS sequence"/>
</dbReference>
<evidence type="ECO:0000256" key="4">
    <source>
        <dbReference type="ARBA" id="ARBA00022806"/>
    </source>
</evidence>
<gene>
    <name evidence="12" type="ORF">K7432_009228</name>
</gene>
<dbReference type="PROSITE" id="PS51195">
    <property type="entry name" value="Q_MOTIF"/>
    <property type="match status" value="1"/>
</dbReference>
<name>A0ABR2WQJ0_9FUNG</name>
<dbReference type="InterPro" id="IPR014014">
    <property type="entry name" value="RNA_helicase_DEAD_Q_motif"/>
</dbReference>
<evidence type="ECO:0000256" key="1">
    <source>
        <dbReference type="ARBA" id="ARBA00012552"/>
    </source>
</evidence>
<dbReference type="CDD" id="cd00268">
    <property type="entry name" value="DEADc"/>
    <property type="match status" value="1"/>
</dbReference>
<evidence type="ECO:0000259" key="10">
    <source>
        <dbReference type="PROSITE" id="PS51194"/>
    </source>
</evidence>
<dbReference type="InterPro" id="IPR014001">
    <property type="entry name" value="Helicase_ATP-bd"/>
</dbReference>
<dbReference type="EC" id="3.6.4.13" evidence="1"/>
<evidence type="ECO:0000259" key="11">
    <source>
        <dbReference type="PROSITE" id="PS51195"/>
    </source>
</evidence>
<dbReference type="Gene3D" id="3.40.50.300">
    <property type="entry name" value="P-loop containing nucleotide triphosphate hydrolases"/>
    <property type="match status" value="2"/>
</dbReference>
<evidence type="ECO:0000256" key="5">
    <source>
        <dbReference type="ARBA" id="ARBA00022840"/>
    </source>
</evidence>
<feature type="domain" description="Helicase C-terminal" evidence="10">
    <location>
        <begin position="278"/>
        <end position="457"/>
    </location>
</feature>
<evidence type="ECO:0000259" key="9">
    <source>
        <dbReference type="PROSITE" id="PS51192"/>
    </source>
</evidence>
<evidence type="ECO:0000256" key="6">
    <source>
        <dbReference type="ARBA" id="ARBA00022884"/>
    </source>
</evidence>
<sequence>MFPNSFHNSSTRVVTVFLRLKSTLNSRYPDFSSFELHPKILQAIETEAKWTTPTKIQRKVIPSALSGNNVVASAWTGDGKTGAFALPTIHHILEKHSSGEEPRTSSHSEYIARPKALVLSPSGELAKQVKNDFQMLSKYTDIKTEILSNERSVESQIYKLRSNVDVIVGTPGRVLQHIRRYRDRKQRRGEDEIPGYLDVSRVEYFIVDECDKLLNLGFLPDVKEIWSQLPRPDKKFETKLQTMVLSATIVPEVHDFVIRMAPNHDLYDINKNMSVPRTVTQIMYEVSGQRKYSLLEYFLRRGGKVSLKDGQTLVFARTIQRCDRIAERLRGNGFSAASLHSELSPRERQEVLDKFRAGETKILLATDIATRGLDLPNLTHVVNYDVPHIPEDYVHRVGRTGRAGNLGTAILLVAKEPEIIRTSEGRIVERNENEYLKRIEAFLGNQESGPGRLEHRKVPGPWKDEAKRVDAPESPRKYIPDPRKAEYKEIRKRFGQVSPYYTKENYDHVMKEYQVNYAKNHGIERIKKNPKPLLKSQIPSK</sequence>
<keyword evidence="4" id="KW-0347">Helicase</keyword>
<dbReference type="PANTHER" id="PTHR47959">
    <property type="entry name" value="ATP-DEPENDENT RNA HELICASE RHLE-RELATED"/>
    <property type="match status" value="1"/>
</dbReference>
<keyword evidence="13" id="KW-1185">Reference proteome</keyword>
<comment type="caution">
    <text evidence="12">The sequence shown here is derived from an EMBL/GenBank/DDBJ whole genome shotgun (WGS) entry which is preliminary data.</text>
</comment>
<evidence type="ECO:0000313" key="12">
    <source>
        <dbReference type="EMBL" id="KAK9763790.1"/>
    </source>
</evidence>
<dbReference type="PANTHER" id="PTHR47959:SF1">
    <property type="entry name" value="ATP-DEPENDENT RNA HELICASE DBPA"/>
    <property type="match status" value="1"/>
</dbReference>
<dbReference type="CDD" id="cd18787">
    <property type="entry name" value="SF2_C_DEAD"/>
    <property type="match status" value="1"/>
</dbReference>